<dbReference type="EMBL" id="AHKF01000010">
    <property type="protein sequence ID" value="EIA09887.1"/>
    <property type="molecule type" value="Genomic_DNA"/>
</dbReference>
<organism evidence="1 2">
    <name type="scientific">Flavobacterium frigoris (strain PS1)</name>
    <dbReference type="NCBI Taxonomy" id="1086011"/>
    <lineage>
        <taxon>Bacteria</taxon>
        <taxon>Pseudomonadati</taxon>
        <taxon>Bacteroidota</taxon>
        <taxon>Flavobacteriia</taxon>
        <taxon>Flavobacteriales</taxon>
        <taxon>Flavobacteriaceae</taxon>
        <taxon>Flavobacterium</taxon>
    </lineage>
</organism>
<evidence type="ECO:0000313" key="2">
    <source>
        <dbReference type="Proteomes" id="UP000005566"/>
    </source>
</evidence>
<comment type="caution">
    <text evidence="1">The sequence shown here is derived from an EMBL/GenBank/DDBJ whole genome shotgun (WGS) entry which is preliminary data.</text>
</comment>
<gene>
    <name evidence="1" type="ORF">HJ01_00569</name>
</gene>
<dbReference type="STRING" id="1086011.HJ01_00569"/>
<sequence>MKKILFIILLVSLKVNSQQLVGNWKVVCYEDEICYFNKTTDSILYKDTTRKEEAENFRKMSDLIIFPITYNFDSNGNYTMTNPMIGKTHGKFKIDKVTKKIAFIDDENKKFEIPFEYKDEILFLQMKMENAYMKIGLKKN</sequence>
<reference evidence="1 2" key="1">
    <citation type="journal article" date="2014" name="Acta Crystallogr. D">
        <title>Structure-based characterization and antifreeze properties of a hyperactive ice-binding protein from the Antarctic bacterium Flavobacterium frigoris PS1.</title>
        <authorList>
            <person name="Do H."/>
            <person name="Kim S.J."/>
            <person name="Kim H.J."/>
            <person name="Lee J.H."/>
        </authorList>
    </citation>
    <scope>NUCLEOTIDE SEQUENCE [LARGE SCALE GENOMIC DNA]</scope>
    <source>
        <strain evidence="1 2">PS1</strain>
    </source>
</reference>
<accession>H7FN98</accession>
<dbReference type="Proteomes" id="UP000005566">
    <property type="component" value="Unassembled WGS sequence"/>
</dbReference>
<dbReference type="AlphaFoldDB" id="H7FN98"/>
<keyword evidence="2" id="KW-1185">Reference proteome</keyword>
<dbReference type="RefSeq" id="WP_007136746.1">
    <property type="nucleotide sequence ID" value="NZ_AHKF01000010.1"/>
</dbReference>
<evidence type="ECO:0000313" key="1">
    <source>
        <dbReference type="EMBL" id="EIA09887.1"/>
    </source>
</evidence>
<evidence type="ECO:0008006" key="3">
    <source>
        <dbReference type="Google" id="ProtNLM"/>
    </source>
</evidence>
<name>H7FN98_FLAFP</name>
<dbReference type="PATRIC" id="fig|1086011.3.peg.558"/>
<proteinExistence type="predicted"/>
<dbReference type="OrthoDB" id="1431431at2"/>
<protein>
    <recommendedName>
        <fullName evidence="3">Lipocalin-like domain-containing protein</fullName>
    </recommendedName>
</protein>